<feature type="region of interest" description="Disordered" evidence="1">
    <location>
        <begin position="56"/>
        <end position="77"/>
    </location>
</feature>
<dbReference type="AlphaFoldDB" id="A0A1J5RSG4"/>
<organism evidence="2">
    <name type="scientific">mine drainage metagenome</name>
    <dbReference type="NCBI Taxonomy" id="410659"/>
    <lineage>
        <taxon>unclassified sequences</taxon>
        <taxon>metagenomes</taxon>
        <taxon>ecological metagenomes</taxon>
    </lineage>
</organism>
<accession>A0A1J5RSG4</accession>
<gene>
    <name evidence="2" type="ORF">GALL_192910</name>
</gene>
<sequence length="137" mass="15179">MRNYSASYRLTPSSQRKVAWIVLFALLLIQIRVAVGGCLVSGYVPSPQQTEQSMQMKMSSDPCAEHRSPDKQSCMKHCEQSSDTPKFTFDLPLFAPVVLPTSVSLFAVADAASFETPTQPHATTGPPIYLRFLRLLN</sequence>
<reference evidence="2" key="1">
    <citation type="submission" date="2016-10" db="EMBL/GenBank/DDBJ databases">
        <title>Sequence of Gallionella enrichment culture.</title>
        <authorList>
            <person name="Poehlein A."/>
            <person name="Muehling M."/>
            <person name="Daniel R."/>
        </authorList>
    </citation>
    <scope>NUCLEOTIDE SEQUENCE</scope>
</reference>
<dbReference type="EMBL" id="MLJW01000116">
    <property type="protein sequence ID" value="OIQ98633.1"/>
    <property type="molecule type" value="Genomic_DNA"/>
</dbReference>
<proteinExistence type="predicted"/>
<evidence type="ECO:0000256" key="1">
    <source>
        <dbReference type="SAM" id="MobiDB-lite"/>
    </source>
</evidence>
<comment type="caution">
    <text evidence="2">The sequence shown here is derived from an EMBL/GenBank/DDBJ whole genome shotgun (WGS) entry which is preliminary data.</text>
</comment>
<evidence type="ECO:0000313" key="2">
    <source>
        <dbReference type="EMBL" id="OIQ98633.1"/>
    </source>
</evidence>
<protein>
    <submittedName>
        <fullName evidence="2">Uncharacterized protein</fullName>
    </submittedName>
</protein>
<name>A0A1J5RSG4_9ZZZZ</name>